<feature type="compositionally biased region" description="Low complexity" evidence="7">
    <location>
        <begin position="2259"/>
        <end position="2288"/>
    </location>
</feature>
<feature type="coiled-coil region" evidence="6">
    <location>
        <begin position="1257"/>
        <end position="1284"/>
    </location>
</feature>
<dbReference type="STRING" id="62324.A0A182RPC2"/>
<feature type="compositionally biased region" description="Low complexity" evidence="7">
    <location>
        <begin position="2581"/>
        <end position="2602"/>
    </location>
</feature>
<evidence type="ECO:0000256" key="5">
    <source>
        <dbReference type="ARBA" id="ARBA00023242"/>
    </source>
</evidence>
<dbReference type="InterPro" id="IPR012929">
    <property type="entry name" value="Nucleoprot-TPR/MLP1-2_dom"/>
</dbReference>
<comment type="similarity">
    <text evidence="2">Belongs to the TPR family.</text>
</comment>
<feature type="compositionally biased region" description="Polar residues" evidence="7">
    <location>
        <begin position="2233"/>
        <end position="2258"/>
    </location>
</feature>
<feature type="compositionally biased region" description="Polar residues" evidence="7">
    <location>
        <begin position="2685"/>
        <end position="2694"/>
    </location>
</feature>
<feature type="compositionally biased region" description="Polar residues" evidence="7">
    <location>
        <begin position="2555"/>
        <end position="2580"/>
    </location>
</feature>
<evidence type="ECO:0000259" key="10">
    <source>
        <dbReference type="Pfam" id="PF25785"/>
    </source>
</evidence>
<dbReference type="InterPro" id="IPR057577">
    <property type="entry name" value="Nucleoprot-TPR/MLP1_dom"/>
</dbReference>
<dbReference type="GO" id="GO:0017056">
    <property type="term" value="F:structural constituent of nuclear pore"/>
    <property type="evidence" value="ECO:0007669"/>
    <property type="project" value="TreeGrafter"/>
</dbReference>
<feature type="region of interest" description="Disordered" evidence="7">
    <location>
        <begin position="1891"/>
        <end position="1933"/>
    </location>
</feature>
<feature type="region of interest" description="Disordered" evidence="7">
    <location>
        <begin position="2409"/>
        <end position="2433"/>
    </location>
</feature>
<feature type="compositionally biased region" description="Acidic residues" evidence="7">
    <location>
        <begin position="2541"/>
        <end position="2551"/>
    </location>
</feature>
<dbReference type="PANTHER" id="PTHR18898:SF2">
    <property type="entry name" value="NUCLEOPROTEIN TPR"/>
    <property type="match status" value="1"/>
</dbReference>
<feature type="coiled-coil region" evidence="6">
    <location>
        <begin position="856"/>
        <end position="991"/>
    </location>
</feature>
<feature type="region of interest" description="Disordered" evidence="7">
    <location>
        <begin position="1501"/>
        <end position="1543"/>
    </location>
</feature>
<reference evidence="11" key="1">
    <citation type="submission" date="2020-05" db="UniProtKB">
        <authorList>
            <consortium name="EnsemblMetazoa"/>
        </authorList>
    </citation>
    <scope>IDENTIFICATION</scope>
    <source>
        <strain evidence="11">FUMOZ</strain>
    </source>
</reference>
<feature type="coiled-coil region" evidence="6">
    <location>
        <begin position="1397"/>
        <end position="1483"/>
    </location>
</feature>
<evidence type="ECO:0000259" key="8">
    <source>
        <dbReference type="Pfam" id="PF07926"/>
    </source>
</evidence>
<evidence type="ECO:0000256" key="6">
    <source>
        <dbReference type="SAM" id="Coils"/>
    </source>
</evidence>
<feature type="compositionally biased region" description="Low complexity" evidence="7">
    <location>
        <begin position="2193"/>
        <end position="2232"/>
    </location>
</feature>
<feature type="compositionally biased region" description="Low complexity" evidence="7">
    <location>
        <begin position="1891"/>
        <end position="1910"/>
    </location>
</feature>
<feature type="compositionally biased region" description="Acidic residues" evidence="7">
    <location>
        <begin position="2064"/>
        <end position="2112"/>
    </location>
</feature>
<feature type="coiled-coil region" evidence="6">
    <location>
        <begin position="59"/>
        <end position="156"/>
    </location>
</feature>
<organism evidence="11">
    <name type="scientific">Anopheles funestus</name>
    <name type="common">African malaria mosquito</name>
    <dbReference type="NCBI Taxonomy" id="62324"/>
    <lineage>
        <taxon>Eukaryota</taxon>
        <taxon>Metazoa</taxon>
        <taxon>Ecdysozoa</taxon>
        <taxon>Arthropoda</taxon>
        <taxon>Hexapoda</taxon>
        <taxon>Insecta</taxon>
        <taxon>Pterygota</taxon>
        <taxon>Neoptera</taxon>
        <taxon>Endopterygota</taxon>
        <taxon>Diptera</taxon>
        <taxon>Nematocera</taxon>
        <taxon>Culicoidea</taxon>
        <taxon>Culicidae</taxon>
        <taxon>Anophelinae</taxon>
        <taxon>Anopheles</taxon>
    </lineage>
</organism>
<evidence type="ECO:0000256" key="3">
    <source>
        <dbReference type="ARBA" id="ARBA00019789"/>
    </source>
</evidence>
<evidence type="ECO:0000256" key="4">
    <source>
        <dbReference type="ARBA" id="ARBA00023054"/>
    </source>
</evidence>
<feature type="coiled-coil region" evidence="6">
    <location>
        <begin position="199"/>
        <end position="378"/>
    </location>
</feature>
<feature type="coiled-coil region" evidence="6">
    <location>
        <begin position="1063"/>
        <end position="1185"/>
    </location>
</feature>
<dbReference type="GO" id="GO:0006406">
    <property type="term" value="P:mRNA export from nucleus"/>
    <property type="evidence" value="ECO:0007669"/>
    <property type="project" value="TreeGrafter"/>
</dbReference>
<accession>A0A182RPC2</accession>
<name>A0A182RPC2_ANOFN</name>
<protein>
    <recommendedName>
        <fullName evidence="3">Nucleoprotein TPR</fullName>
    </recommendedName>
</protein>
<feature type="compositionally biased region" description="Polar residues" evidence="7">
    <location>
        <begin position="2617"/>
        <end position="2626"/>
    </location>
</feature>
<feature type="compositionally biased region" description="Low complexity" evidence="7">
    <location>
        <begin position="1830"/>
        <end position="1845"/>
    </location>
</feature>
<dbReference type="PANTHER" id="PTHR18898">
    <property type="entry name" value="NUCLEOPROTEIN TPR-RELATED"/>
    <property type="match status" value="1"/>
</dbReference>
<dbReference type="EnsemblMetazoa" id="AFUN008105-RA">
    <property type="protein sequence ID" value="AFUN008105-PA"/>
    <property type="gene ID" value="AFUN008105"/>
</dbReference>
<feature type="region of interest" description="Disordered" evidence="7">
    <location>
        <begin position="2375"/>
        <end position="2396"/>
    </location>
</feature>
<feature type="compositionally biased region" description="Low complexity" evidence="7">
    <location>
        <begin position="2699"/>
        <end position="2734"/>
    </location>
</feature>
<evidence type="ECO:0000256" key="2">
    <source>
        <dbReference type="ARBA" id="ARBA00005274"/>
    </source>
</evidence>
<feature type="region of interest" description="Disordered" evidence="7">
    <location>
        <begin position="1808"/>
        <end position="1846"/>
    </location>
</feature>
<feature type="region of interest" description="Disordered" evidence="7">
    <location>
        <begin position="1947"/>
        <end position="2025"/>
    </location>
</feature>
<evidence type="ECO:0000313" key="11">
    <source>
        <dbReference type="EnsemblMetazoa" id="AFUN008105-PA"/>
    </source>
</evidence>
<dbReference type="GO" id="GO:0006606">
    <property type="term" value="P:protein import into nucleus"/>
    <property type="evidence" value="ECO:0007669"/>
    <property type="project" value="InterPro"/>
</dbReference>
<dbReference type="Pfam" id="PF25785">
    <property type="entry name" value="TPR"/>
    <property type="match status" value="1"/>
</dbReference>
<dbReference type="InterPro" id="IPR057974">
    <property type="entry name" value="NUA/TPR/MLP1-2-like_dom"/>
</dbReference>
<dbReference type="GO" id="GO:1901673">
    <property type="term" value="P:regulation of mitotic spindle assembly"/>
    <property type="evidence" value="ECO:0007669"/>
    <property type="project" value="TreeGrafter"/>
</dbReference>
<feature type="compositionally biased region" description="Basic residues" evidence="7">
    <location>
        <begin position="2661"/>
        <end position="2671"/>
    </location>
</feature>
<feature type="compositionally biased region" description="Low complexity" evidence="7">
    <location>
        <begin position="2156"/>
        <end position="2171"/>
    </location>
</feature>
<dbReference type="Gene3D" id="1.10.287.1490">
    <property type="match status" value="1"/>
</dbReference>
<feature type="region of interest" description="Disordered" evidence="7">
    <location>
        <begin position="2521"/>
        <end position="2752"/>
    </location>
</feature>
<dbReference type="Pfam" id="PF07926">
    <property type="entry name" value="TPR_MLP1_2"/>
    <property type="match status" value="1"/>
</dbReference>
<feature type="compositionally biased region" description="Low complexity" evidence="7">
    <location>
        <begin position="1808"/>
        <end position="1821"/>
    </location>
</feature>
<dbReference type="Pfam" id="PF25481">
    <property type="entry name" value="Nucleoprot-TPR"/>
    <property type="match status" value="1"/>
</dbReference>
<feature type="coiled-coil region" evidence="6">
    <location>
        <begin position="754"/>
        <end position="823"/>
    </location>
</feature>
<keyword evidence="4 6" id="KW-0175">Coiled coil</keyword>
<evidence type="ECO:0000256" key="1">
    <source>
        <dbReference type="ARBA" id="ARBA00004123"/>
    </source>
</evidence>
<dbReference type="VEuPathDB" id="VectorBase:AFUN2_008760"/>
<proteinExistence type="inferred from homology"/>
<sequence>MEVDQVSGVLHTILTPEEMETIGEASIKKIEEACGKKFEEFLMAKALCETTKTDLDIMKTDYERKIEELTLKAEDESAKYHSSQLSVKEMRIELEDVKQELIKAKEKLFTNEAENDRFRKERNQALAERDTMDSALKRKELEVDRLHYDVLELEKKIKSANAAKCEALTKLEEIGSKEHSLEFKEKRMDQELTMRDNQIARLSQDLDQTLRELQVIRRDQNINSLTMEAKLTEKNEELKIANQTNSFLSEQNVELSAKVEELATKNMKLSNEMSTMMEHYRKELDSQNRLCELLQQDKHDHMQQTKELESAITALRQMLNEATESCGTIETEKKQLELKHAEELANRDKSISDLREELKHANDLLAEAREENVEHAVEKLAPSAAATSRMLKTGMSLTEVYSLYVRTMEKLQIEEKEHEKLKLQTQNILQELEQSAPEIVRQQTENQNLKEANEDITTQLNNMIAQSAETQAEMSALRQKIRAMEAENINFRQERADLSRQVCHLLLEVEKMQHGVASQEMDQSFNSNPNEVISKKLVTFSNLQELQDNNVKLLLVIRDFSAKLVEMEKLQNSMNSATYEAKLEACNNRIHELKDTVDKHCHLLEQCSQQRDRYKKMYHDAMRSYNPGYYSASMNGGNMQGDTLMDGLDEVPLANSSTANETNGNGSNLAAAVAEKDRKVAELENKNQNLQQEMSGIKQEYEAYRREKHSNDVLINEQLDKMRTEIRELSSNNVKLMGTNEFNSEQNRLISKNITTYKSQITALEERNRNYEGTIAKHEASIMYLKEEAMSAQTKLARAEVQLENLKHECRILKDSETRLRTEREILNRERCNQNLLLNNLEMIKVSMERSENEGRLRLESRLDETSRECSALRRRLQEEQDLCREQLACLQRQVETAQKRMEEEIAIAEGHQAELRDVRNELEIKTRKIDDLQRKLHESLSPNDEDNPVTQAKRKIRELENSLAESAVEINSLQAQLATAQEHVKKYAELSESTVKELKDVTELSNQQKETSQKEILALQKSEADLRTQVDELKTELSLKITGAKLTSGDKDSELHTVQLELKTTLEKVADQARELREIREKCNALAEKLHEAEQKYAREMMEHSGDIQQLAQLKEDMQRTQAQFEELQKQRDQAQEHLKTGEECWNNREQKLRTEVSQLEEQLSNLNSQNAALHDQIQNLGTRLSISAAAHNKTLGEAESTNTDNSMIGEDPSILNRSLNDEEKHSVEQLLQVIKYLRKEKDIAVARSDILRSENVRIQSELMILEKKFEEVQGELKEMREKTDTVTVTAAKHEEILRKLDTYNAIMDSNRVLREERDGLNQKVRELSQRLLDAEDKLFPLDEKVRELTVKLESSTNENTTLRMDVARQRQRMTSLVERSSKINSDDWKRMQTERENLAKMLVAEKDLLKHANEELNTHKVERARLEGELSSANKQLHACNAQVKKLTDDLEATATQTAELEALKAKLKATEDSFSDLRIKESQIRKIAKRYKDSFNELKRQTEEQQTGTAESAYVSRDSTLDTSASVASVATDESAADVEDMRRQVETAAEEIDTLKKENELLRAKLEKAERSMDVVKDAKTRILTLTEQKNNATRELNTVKGQLQQQLDQMREETDMMKAQYEGRVTRCEKENADADRESKDTISRLTRENEQLTIRLNQLNRQLGLQQAVAKPTTTAGGAGVSEKPAGESPRTANVKPMAGPSQQQSATVTPRRVSETPLASIRPMAVGSRTAAVLPTSQTSSTNVAIVQGSSASASVSTSPAAGVGVSAGTSASNIAASTASAGGSSTAGCTGSSVVASVGGASASVSGTPSTSGLTTALVPPQQQQVHSVTATSSSSCGGTGVTNALGLNEQITASSSPTSSHTDYMPATSSASVAVAAVPPMGTASTSTAESSSSSSSSTSAHAEVENAPQMSSNDQAQQQQVQQAAIAMVMPHVEGGVAQQQSLQQQQPQPHLPQQQQQGNVQLQLQPLQQQQQQSTPQASSSNTVTTTQAGHKRPRDVEGDSSTDNAGQQLAIKPTPAKKRIRMVQVAVDGFQGVSESGLDVEYQVPTSSQRDQEDDIVLVESEEEDDDDEEEEDEEEDVGMADEGTAEADDGPFDGYENEELGGAGVGAYDESEGPDIDEDNNIQSANNEVDVDEDNEIPNPCGTTSTTSTSTSSTSSSTLSAKQTAGQHATPMDTTEDVETSSTSSTSVPAGGSSVAVAGPSTSTQSSSAVESGASTSSTIGGNVSNDAQQLPQIQSTTGTNHSEASTGQQSSLSSSVPLPSTAASSSGTGTASLQSQGAAGAGIVGGSARQVVNPLSRQQQQATHLILMQQNYEHHESADDRIVPSTPTLYAPRRTDGFSVGSPHPQVPTARFTFSETSTSRQSVGVVPTSGGVTGSVGLPEGIDDTRIDLSQLDEATAGGSSGSGGGGRSVPTTPQHTTNSEHIVMGGMATPGPSNNALNIIERSSPGGGESQVPDILVSGANIGDGYIPESTTSSTIDPLHPTYSSEALAASDAASSEVLDRSERELLGEDEDDLVDDGVAAGDDTAMDAEANDVDDGTRTTVSETTAAAPTTSGSVETPTTGALSRNAQQSGSASGSGLSSGLSRNNEADTGTGDDRISSEGETLSTTSRPMEESSEAEVLESPSSNTRSRTSTQRGTPNVTGRHAGRRYSHRGGNRTPITWNDGRASLNRSGSQSAGPTHYQPPHMMQQQQQHMQQQQQQQQQQQHQHQQQHQQPRGRNPRTGRGRRMNNPYRYQ</sequence>
<feature type="coiled-coil region" evidence="6">
    <location>
        <begin position="404"/>
        <end position="501"/>
    </location>
</feature>
<feature type="coiled-coil region" evidence="6">
    <location>
        <begin position="669"/>
        <end position="707"/>
    </location>
</feature>
<feature type="coiled-coil region" evidence="6">
    <location>
        <begin position="1312"/>
        <end position="1339"/>
    </location>
</feature>
<feature type="domain" description="Nucleoprotein TPR/MLP1-2" evidence="8">
    <location>
        <begin position="1055"/>
        <end position="1182"/>
    </location>
</feature>
<dbReference type="GO" id="GO:0034399">
    <property type="term" value="C:nuclear periphery"/>
    <property type="evidence" value="ECO:0007669"/>
    <property type="project" value="UniProtKB-ARBA"/>
</dbReference>
<feature type="region of interest" description="Disordered" evidence="7">
    <location>
        <begin position="1673"/>
        <end position="1725"/>
    </location>
</feature>
<dbReference type="VEuPathDB" id="VectorBase:AFUN008105"/>
<feature type="domain" description="Nucleoprotein TPR/MPL1" evidence="9">
    <location>
        <begin position="176"/>
        <end position="252"/>
    </location>
</feature>
<evidence type="ECO:0000259" key="9">
    <source>
        <dbReference type="Pfam" id="PF25481"/>
    </source>
</evidence>
<feature type="compositionally biased region" description="Low complexity" evidence="7">
    <location>
        <begin position="2639"/>
        <end position="2652"/>
    </location>
</feature>
<keyword evidence="5" id="KW-0539">Nucleus</keyword>
<feature type="compositionally biased region" description="Polar residues" evidence="7">
    <location>
        <begin position="1520"/>
        <end position="1532"/>
    </location>
</feature>
<feature type="compositionally biased region" description="Low complexity" evidence="7">
    <location>
        <begin position="1949"/>
        <end position="1992"/>
    </location>
</feature>
<dbReference type="GO" id="GO:0005643">
    <property type="term" value="C:nuclear pore"/>
    <property type="evidence" value="ECO:0007669"/>
    <property type="project" value="TreeGrafter"/>
</dbReference>
<evidence type="ECO:0000256" key="7">
    <source>
        <dbReference type="SAM" id="MobiDB-lite"/>
    </source>
</evidence>
<feature type="compositionally biased region" description="Gly residues" evidence="7">
    <location>
        <begin position="2414"/>
        <end position="2423"/>
    </location>
</feature>
<comment type="subcellular location">
    <subcellularLocation>
        <location evidence="1">Nucleus</location>
    </subcellularLocation>
</comment>
<feature type="compositionally biased region" description="Basic residues" evidence="7">
    <location>
        <begin position="2735"/>
        <end position="2744"/>
    </location>
</feature>
<feature type="region of interest" description="Disordered" evidence="7">
    <location>
        <begin position="2053"/>
        <end position="2288"/>
    </location>
</feature>
<feature type="domain" description="NUA/TPR/MLP1-2-like" evidence="10">
    <location>
        <begin position="474"/>
        <end position="568"/>
    </location>
</feature>
<feature type="compositionally biased region" description="Acidic residues" evidence="7">
    <location>
        <begin position="2122"/>
        <end position="2133"/>
    </location>
</feature>